<organism evidence="1 2">
    <name type="scientific">Popillia japonica</name>
    <name type="common">Japanese beetle</name>
    <dbReference type="NCBI Taxonomy" id="7064"/>
    <lineage>
        <taxon>Eukaryota</taxon>
        <taxon>Metazoa</taxon>
        <taxon>Ecdysozoa</taxon>
        <taxon>Arthropoda</taxon>
        <taxon>Hexapoda</taxon>
        <taxon>Insecta</taxon>
        <taxon>Pterygota</taxon>
        <taxon>Neoptera</taxon>
        <taxon>Endopterygota</taxon>
        <taxon>Coleoptera</taxon>
        <taxon>Polyphaga</taxon>
        <taxon>Scarabaeiformia</taxon>
        <taxon>Scarabaeidae</taxon>
        <taxon>Rutelinae</taxon>
        <taxon>Popillia</taxon>
    </lineage>
</organism>
<name>A0AAW1M749_POPJA</name>
<accession>A0AAW1M749</accession>
<keyword evidence="2" id="KW-1185">Reference proteome</keyword>
<reference evidence="1 2" key="1">
    <citation type="journal article" date="2024" name="BMC Genomics">
        <title>De novo assembly and annotation of Popillia japonica's genome with initial clues to its potential as an invasive pest.</title>
        <authorList>
            <person name="Cucini C."/>
            <person name="Boschi S."/>
            <person name="Funari R."/>
            <person name="Cardaioli E."/>
            <person name="Iannotti N."/>
            <person name="Marturano G."/>
            <person name="Paoli F."/>
            <person name="Bruttini M."/>
            <person name="Carapelli A."/>
            <person name="Frati F."/>
            <person name="Nardi F."/>
        </authorList>
    </citation>
    <scope>NUCLEOTIDE SEQUENCE [LARGE SCALE GENOMIC DNA]</scope>
    <source>
        <strain evidence="1">DMR45628</strain>
    </source>
</reference>
<proteinExistence type="predicted"/>
<sequence>MDFTDNLFSIERKIRRRLKWKLLFQEIQNATYDSHNERIADIEDLELLIDTSKEIKSNKKGVSVSIRSKIKKFHWKITQRHDARQAHSKSFIPEILLKNNERSEVDAKNNIFKNVSQMCSRASLKEFINYCNVSCPNISCKFSSKLLEVSHDVDGRGSINKTKEVTRHQIVKVRKEKKSLLQIVDNLHINNSLNKKNLSNLDNAKDVKKDEYKKQDNSDVQLILKKNNNSSGKEHIAPNKIKALTVKQQKDEASHHNLIVYKKNSLNSEQKDIGNSPTDVCSDVVNKQKTILLIEQQVTVKSNSCSYKLYTDNVPVNEESIDGKDLQKPCDKAFKVPSIPVKKTDNVKKGLCGIGVVLNRTSNLSVDNDQGKLDFSTVSSINRTRILIETLAQNLSFKQSNLKFGLNDTKSEICLSQSDQRYVYKFAEHINGISRYNDVLSIVNYVEQQSPDLTK</sequence>
<dbReference type="Proteomes" id="UP001458880">
    <property type="component" value="Unassembled WGS sequence"/>
</dbReference>
<evidence type="ECO:0000313" key="2">
    <source>
        <dbReference type="Proteomes" id="UP001458880"/>
    </source>
</evidence>
<protein>
    <submittedName>
        <fullName evidence="1">Uncharacterized protein</fullName>
    </submittedName>
</protein>
<dbReference type="AlphaFoldDB" id="A0AAW1M749"/>
<dbReference type="EMBL" id="JASPKY010000060">
    <property type="protein sequence ID" value="KAK9744307.1"/>
    <property type="molecule type" value="Genomic_DNA"/>
</dbReference>
<evidence type="ECO:0000313" key="1">
    <source>
        <dbReference type="EMBL" id="KAK9744307.1"/>
    </source>
</evidence>
<comment type="caution">
    <text evidence="1">The sequence shown here is derived from an EMBL/GenBank/DDBJ whole genome shotgun (WGS) entry which is preliminary data.</text>
</comment>
<gene>
    <name evidence="1" type="ORF">QE152_g7937</name>
</gene>